<accession>A0ABW1ZX54</accession>
<protein>
    <submittedName>
        <fullName evidence="2">Nucleotidyltransferase substrate binding domain-containing protein</fullName>
    </submittedName>
</protein>
<dbReference type="RefSeq" id="WP_379908313.1">
    <property type="nucleotide sequence ID" value="NZ_JBHSWE010000001.1"/>
</dbReference>
<gene>
    <name evidence="2" type="ORF">ACFQDL_06540</name>
</gene>
<comment type="caution">
    <text evidence="2">The sequence shown here is derived from an EMBL/GenBank/DDBJ whole genome shotgun (WGS) entry which is preliminary data.</text>
</comment>
<dbReference type="EMBL" id="JBHSWE010000001">
    <property type="protein sequence ID" value="MFC6669780.1"/>
    <property type="molecule type" value="Genomic_DNA"/>
</dbReference>
<dbReference type="Proteomes" id="UP001596422">
    <property type="component" value="Unassembled WGS sequence"/>
</dbReference>
<organism evidence="2 3">
    <name type="scientific">Marinobacterium aestuariivivens</name>
    <dbReference type="NCBI Taxonomy" id="1698799"/>
    <lineage>
        <taxon>Bacteria</taxon>
        <taxon>Pseudomonadati</taxon>
        <taxon>Pseudomonadota</taxon>
        <taxon>Gammaproteobacteria</taxon>
        <taxon>Oceanospirillales</taxon>
        <taxon>Oceanospirillaceae</taxon>
        <taxon>Marinobacterium</taxon>
    </lineage>
</organism>
<proteinExistence type="predicted"/>
<evidence type="ECO:0000259" key="1">
    <source>
        <dbReference type="Pfam" id="PF10335"/>
    </source>
</evidence>
<evidence type="ECO:0000313" key="2">
    <source>
        <dbReference type="EMBL" id="MFC6669780.1"/>
    </source>
</evidence>
<evidence type="ECO:0000313" key="3">
    <source>
        <dbReference type="Proteomes" id="UP001596422"/>
    </source>
</evidence>
<name>A0ABW1ZX54_9GAMM</name>
<feature type="domain" description="DUF294" evidence="1">
    <location>
        <begin position="2"/>
        <end position="103"/>
    </location>
</feature>
<keyword evidence="3" id="KW-1185">Reference proteome</keyword>
<reference evidence="3" key="1">
    <citation type="journal article" date="2019" name="Int. J. Syst. Evol. Microbiol.">
        <title>The Global Catalogue of Microorganisms (GCM) 10K type strain sequencing project: providing services to taxonomists for standard genome sequencing and annotation.</title>
        <authorList>
            <consortium name="The Broad Institute Genomics Platform"/>
            <consortium name="The Broad Institute Genome Sequencing Center for Infectious Disease"/>
            <person name="Wu L."/>
            <person name="Ma J."/>
        </authorList>
    </citation>
    <scope>NUCLEOTIDE SEQUENCE [LARGE SCALE GENOMIC DNA]</scope>
    <source>
        <strain evidence="3">NBRC 111756</strain>
    </source>
</reference>
<dbReference type="InterPro" id="IPR018821">
    <property type="entry name" value="DUF294_put_nucleoTrafse_sb-bd"/>
</dbReference>
<sequence>MHGIRTLALEHRILATNTFGRIEALTEMGQLQQEQGRELGEALGWFVQLRLRHQIRRLEASDQDRDPTPNLLDLQALNKMERDLLRDALQIVKGFKKHLAQRYHLEV</sequence>
<dbReference type="Pfam" id="PF10335">
    <property type="entry name" value="DUF294_C"/>
    <property type="match status" value="1"/>
</dbReference>